<dbReference type="InterPro" id="IPR001387">
    <property type="entry name" value="Cro/C1-type_HTH"/>
</dbReference>
<sequence length="93" mass="10443">MLSEEADVDIHALRRQGMTISEIARRTDNDRRTIRGYLNGDRVPGRRERAAPDAFDGTLFGRGAPPRPGDGRGRKPPHPWRPGHPVAWFHVAP</sequence>
<proteinExistence type="predicted"/>
<evidence type="ECO:0000256" key="1">
    <source>
        <dbReference type="SAM" id="MobiDB-lite"/>
    </source>
</evidence>
<organism evidence="2 3">
    <name type="scientific">Microbacterium deminutum</name>
    <dbReference type="NCBI Taxonomy" id="344164"/>
    <lineage>
        <taxon>Bacteria</taxon>
        <taxon>Bacillati</taxon>
        <taxon>Actinomycetota</taxon>
        <taxon>Actinomycetes</taxon>
        <taxon>Micrococcales</taxon>
        <taxon>Microbacteriaceae</taxon>
        <taxon>Microbacterium</taxon>
    </lineage>
</organism>
<evidence type="ECO:0000313" key="3">
    <source>
        <dbReference type="Proteomes" id="UP001499933"/>
    </source>
</evidence>
<gene>
    <name evidence="2" type="ORF">GCM10009776_35120</name>
</gene>
<feature type="region of interest" description="Disordered" evidence="1">
    <location>
        <begin position="35"/>
        <end position="85"/>
    </location>
</feature>
<dbReference type="EMBL" id="BAAAOG010000011">
    <property type="protein sequence ID" value="GAA1969004.1"/>
    <property type="molecule type" value="Genomic_DNA"/>
</dbReference>
<name>A0ABN2RH91_9MICO</name>
<evidence type="ECO:0000313" key="2">
    <source>
        <dbReference type="EMBL" id="GAA1969004.1"/>
    </source>
</evidence>
<dbReference type="Proteomes" id="UP001499933">
    <property type="component" value="Unassembled WGS sequence"/>
</dbReference>
<keyword evidence="3" id="KW-1185">Reference proteome</keyword>
<accession>A0ABN2RH91</accession>
<dbReference type="Gene3D" id="1.10.10.60">
    <property type="entry name" value="Homeodomain-like"/>
    <property type="match status" value="1"/>
</dbReference>
<reference evidence="2 3" key="1">
    <citation type="journal article" date="2019" name="Int. J. Syst. Evol. Microbiol.">
        <title>The Global Catalogue of Microorganisms (GCM) 10K type strain sequencing project: providing services to taxonomists for standard genome sequencing and annotation.</title>
        <authorList>
            <consortium name="The Broad Institute Genomics Platform"/>
            <consortium name="The Broad Institute Genome Sequencing Center for Infectious Disease"/>
            <person name="Wu L."/>
            <person name="Ma J."/>
        </authorList>
    </citation>
    <scope>NUCLEOTIDE SEQUENCE [LARGE SCALE GENOMIC DNA]</scope>
    <source>
        <strain evidence="2 3">JCM 14901</strain>
    </source>
</reference>
<comment type="caution">
    <text evidence="2">The sequence shown here is derived from an EMBL/GenBank/DDBJ whole genome shotgun (WGS) entry which is preliminary data.</text>
</comment>
<evidence type="ECO:0008006" key="4">
    <source>
        <dbReference type="Google" id="ProtNLM"/>
    </source>
</evidence>
<dbReference type="CDD" id="cd00093">
    <property type="entry name" value="HTH_XRE"/>
    <property type="match status" value="1"/>
</dbReference>
<protein>
    <recommendedName>
        <fullName evidence="4">HTH IS21-type domain-containing protein</fullName>
    </recommendedName>
</protein>